<dbReference type="InterPro" id="IPR050964">
    <property type="entry name" value="Striated_Muscle_Regulatory"/>
</dbReference>
<dbReference type="SMART" id="SM00409">
    <property type="entry name" value="IG"/>
    <property type="match status" value="55"/>
</dbReference>
<feature type="domain" description="Ig-like" evidence="12">
    <location>
        <begin position="2042"/>
        <end position="2135"/>
    </location>
</feature>
<dbReference type="FunFam" id="2.60.40.10:FF:000127">
    <property type="entry name" value="titin isoform X1"/>
    <property type="match status" value="1"/>
</dbReference>
<feature type="domain" description="Fibronectin type-III" evidence="13">
    <location>
        <begin position="5085"/>
        <end position="5179"/>
    </location>
</feature>
<dbReference type="EMBL" id="CAJNYT010002949">
    <property type="protein sequence ID" value="CAF3508269.1"/>
    <property type="molecule type" value="Genomic_DNA"/>
</dbReference>
<evidence type="ECO:0000256" key="5">
    <source>
        <dbReference type="ARBA" id="ARBA00022737"/>
    </source>
</evidence>
<dbReference type="FunFam" id="2.60.40.10:FF:000031">
    <property type="entry name" value="Myosin-binding protein C, slow type"/>
    <property type="match status" value="1"/>
</dbReference>
<evidence type="ECO:0000259" key="13">
    <source>
        <dbReference type="PROSITE" id="PS50853"/>
    </source>
</evidence>
<accession>A0A818HHT6</accession>
<feature type="domain" description="Ig-like" evidence="12">
    <location>
        <begin position="2613"/>
        <end position="2706"/>
    </location>
</feature>
<evidence type="ECO:0000256" key="10">
    <source>
        <dbReference type="SAM" id="MobiDB-lite"/>
    </source>
</evidence>
<dbReference type="InterPro" id="IPR013151">
    <property type="entry name" value="Immunoglobulin_dom"/>
</dbReference>
<dbReference type="InterPro" id="IPR036116">
    <property type="entry name" value="FN3_sf"/>
</dbReference>
<feature type="domain" description="Fibronectin type-III" evidence="13">
    <location>
        <begin position="6168"/>
        <end position="6263"/>
    </location>
</feature>
<feature type="domain" description="Fibronectin type-III" evidence="13">
    <location>
        <begin position="6578"/>
        <end position="6671"/>
    </location>
</feature>
<feature type="domain" description="Fibronectin type-III" evidence="13">
    <location>
        <begin position="6270"/>
        <end position="6366"/>
    </location>
</feature>
<dbReference type="InterPro" id="IPR036179">
    <property type="entry name" value="Ig-like_dom_sf"/>
</dbReference>
<feature type="domain" description="Ig-like" evidence="12">
    <location>
        <begin position="1571"/>
        <end position="1656"/>
    </location>
</feature>
<dbReference type="FunFam" id="2.60.40.10:FF:000160">
    <property type="entry name" value="Titin a"/>
    <property type="match status" value="1"/>
</dbReference>
<dbReference type="GO" id="GO:0008092">
    <property type="term" value="F:cytoskeletal protein binding"/>
    <property type="evidence" value="ECO:0007669"/>
    <property type="project" value="UniProtKB-ARBA"/>
</dbReference>
<feature type="domain" description="Ig-like" evidence="12">
    <location>
        <begin position="4030"/>
        <end position="4113"/>
    </location>
</feature>
<comment type="caution">
    <text evidence="14">The sequence shown here is derived from an EMBL/GenBank/DDBJ whole genome shotgun (WGS) entry which is preliminary data.</text>
</comment>
<feature type="domain" description="Ig-like" evidence="12">
    <location>
        <begin position="5185"/>
        <end position="5273"/>
    </location>
</feature>
<dbReference type="InterPro" id="IPR013098">
    <property type="entry name" value="Ig_I-set"/>
</dbReference>
<keyword evidence="6" id="KW-0175">Coiled coil</keyword>
<dbReference type="FunFam" id="2.60.40.10:FF:000050">
    <property type="entry name" value="Titin isoform B"/>
    <property type="match status" value="1"/>
</dbReference>
<dbReference type="GO" id="GO:0031430">
    <property type="term" value="C:M band"/>
    <property type="evidence" value="ECO:0007669"/>
    <property type="project" value="TreeGrafter"/>
</dbReference>
<feature type="domain" description="Ig-like" evidence="12">
    <location>
        <begin position="1349"/>
        <end position="1443"/>
    </location>
</feature>
<dbReference type="CDD" id="cd00063">
    <property type="entry name" value="FN3"/>
    <property type="match status" value="20"/>
</dbReference>
<feature type="signal peptide" evidence="11">
    <location>
        <begin position="1"/>
        <end position="22"/>
    </location>
</feature>
<evidence type="ECO:0000256" key="2">
    <source>
        <dbReference type="ARBA" id="ARBA00004496"/>
    </source>
</evidence>
<feature type="domain" description="Ig-like" evidence="12">
    <location>
        <begin position="2420"/>
        <end position="2509"/>
    </location>
</feature>
<feature type="region of interest" description="Disordered" evidence="10">
    <location>
        <begin position="7168"/>
        <end position="7190"/>
    </location>
</feature>
<feature type="domain" description="Ig-like" evidence="12">
    <location>
        <begin position="587"/>
        <end position="676"/>
    </location>
</feature>
<feature type="domain" description="Ig-like" evidence="12">
    <location>
        <begin position="778"/>
        <end position="872"/>
    </location>
</feature>
<feature type="domain" description="Ig-like" evidence="12">
    <location>
        <begin position="2230"/>
        <end position="2322"/>
    </location>
</feature>
<keyword evidence="7" id="KW-1015">Disulfide bond</keyword>
<dbReference type="Pfam" id="PF07679">
    <property type="entry name" value="I-set"/>
    <property type="match status" value="51"/>
</dbReference>
<feature type="domain" description="Ig-like" evidence="12">
    <location>
        <begin position="3934"/>
        <end position="4024"/>
    </location>
</feature>
<evidence type="ECO:0000256" key="3">
    <source>
        <dbReference type="ARBA" id="ARBA00006692"/>
    </source>
</evidence>
<dbReference type="PANTHER" id="PTHR13817:SF151">
    <property type="entry name" value="TITIN"/>
    <property type="match status" value="1"/>
</dbReference>
<keyword evidence="9" id="KW-0393">Immunoglobulin domain</keyword>
<feature type="chain" id="PRO_5032326732" evidence="11">
    <location>
        <begin position="23"/>
        <end position="7333"/>
    </location>
</feature>
<feature type="domain" description="Fibronectin type-III" evidence="13">
    <location>
        <begin position="6372"/>
        <end position="6467"/>
    </location>
</feature>
<dbReference type="SUPFAM" id="SSF49265">
    <property type="entry name" value="Fibronectin type III"/>
    <property type="match status" value="12"/>
</dbReference>
<feature type="domain" description="Ig-like" evidence="12">
    <location>
        <begin position="207"/>
        <end position="301"/>
    </location>
</feature>
<dbReference type="Pfam" id="PF13927">
    <property type="entry name" value="Ig_3"/>
    <property type="match status" value="2"/>
</dbReference>
<feature type="domain" description="Fibronectin type-III" evidence="13">
    <location>
        <begin position="4982"/>
        <end position="5079"/>
    </location>
</feature>
<evidence type="ECO:0000256" key="11">
    <source>
        <dbReference type="SAM" id="SignalP"/>
    </source>
</evidence>
<feature type="domain" description="Fibronectin type-III" evidence="13">
    <location>
        <begin position="6476"/>
        <end position="6572"/>
    </location>
</feature>
<feature type="domain" description="Fibronectin type-III" evidence="13">
    <location>
        <begin position="5860"/>
        <end position="5955"/>
    </location>
</feature>
<comment type="similarity">
    <text evidence="3">Belongs to the protein kinase superfamily. CAMK Ser/Thr protein kinase family.</text>
</comment>
<dbReference type="GO" id="GO:0031674">
    <property type="term" value="C:I band"/>
    <property type="evidence" value="ECO:0007669"/>
    <property type="project" value="UniProtKB-ARBA"/>
</dbReference>
<dbReference type="SUPFAM" id="SSF48726">
    <property type="entry name" value="Immunoglobulin"/>
    <property type="match status" value="52"/>
</dbReference>
<feature type="domain" description="Ig-like" evidence="12">
    <location>
        <begin position="306"/>
        <end position="397"/>
    </location>
</feature>
<evidence type="ECO:0000256" key="4">
    <source>
        <dbReference type="ARBA" id="ARBA00022490"/>
    </source>
</evidence>
<feature type="domain" description="Ig-like" evidence="12">
    <location>
        <begin position="16"/>
        <end position="105"/>
    </location>
</feature>
<feature type="domain" description="Ig-like" evidence="12">
    <location>
        <begin position="2898"/>
        <end position="2989"/>
    </location>
</feature>
<dbReference type="InterPro" id="IPR003961">
    <property type="entry name" value="FN3_dom"/>
</dbReference>
<feature type="domain" description="Ig-like" evidence="12">
    <location>
        <begin position="4118"/>
        <end position="4303"/>
    </location>
</feature>
<evidence type="ECO:0000256" key="6">
    <source>
        <dbReference type="ARBA" id="ARBA00023054"/>
    </source>
</evidence>
<feature type="compositionally biased region" description="Basic and acidic residues" evidence="10">
    <location>
        <begin position="6460"/>
        <end position="6470"/>
    </location>
</feature>
<feature type="domain" description="Ig-like" evidence="12">
    <location>
        <begin position="4309"/>
        <end position="4403"/>
    </location>
</feature>
<feature type="region of interest" description="Disordered" evidence="10">
    <location>
        <begin position="6460"/>
        <end position="6480"/>
    </location>
</feature>
<feature type="domain" description="Ig-like" evidence="12">
    <location>
        <begin position="3189"/>
        <end position="3284"/>
    </location>
</feature>
<feature type="domain" description="Ig-like" evidence="12">
    <location>
        <begin position="973"/>
        <end position="1071"/>
    </location>
</feature>
<feature type="domain" description="Ig-like" evidence="12">
    <location>
        <begin position="5278"/>
        <end position="5361"/>
    </location>
</feature>
<dbReference type="InterPro" id="IPR003598">
    <property type="entry name" value="Ig_sub2"/>
</dbReference>
<evidence type="ECO:0000256" key="1">
    <source>
        <dbReference type="ARBA" id="ARBA00004123"/>
    </source>
</evidence>
<gene>
    <name evidence="14" type="ORF">GRG538_LOCUS18033</name>
</gene>
<feature type="domain" description="Fibronectin type-III" evidence="13">
    <location>
        <begin position="6782"/>
        <end position="6871"/>
    </location>
</feature>
<dbReference type="GO" id="GO:0005634">
    <property type="term" value="C:nucleus"/>
    <property type="evidence" value="ECO:0007669"/>
    <property type="project" value="UniProtKB-SubCell"/>
</dbReference>
<dbReference type="FunFam" id="2.60.40.10:FF:000345">
    <property type="entry name" value="Muscle M-line assembly protein unc-89"/>
    <property type="match status" value="1"/>
</dbReference>
<dbReference type="Pfam" id="PF00041">
    <property type="entry name" value="fn3"/>
    <property type="match status" value="19"/>
</dbReference>
<sequence>MNIYAQSFTLVLILAPLNITQSLTEQNVLLGQNGTLQITCDAFPVPKVTWFFNDTELKNSPKHKAEVKQNVFSLTVSKCDHPDTGIYRVLVDNGIDHTEQSAKFNVGVKPKVEAPKPANDQTCTIDQDTQISWKFSGIEKPHVTWFFNGQPLETNERFQITETEDGTSTLSIKNAELTDKGVYTAKATNAVGETEAKTTLNIAGIKPVITTDLDATLQATKGESMTIKLSATGTPKPDIVWSRGNDELAPNDRIQVTPPTAEGDNSYTLTILNVQPEDQGDYSAKITNVGGSAKSKKCKVAVIKSPEFLAKPTTQEVQQGETAVFETKVDGYPIPKVIWLLNGKPLTPKDGAQIEMNTPTGDAKLTIPKVDLQQHAGSVTCRLENVHGSQEETVHLNVLAAPLITAQLPKQEETVSGKDVTLRVVVRGSPRPAAEWFFNDTPVAPENVLFDEEKSEYQLVLKEPTVATSEGTYRVVFKNELGETESTPCVLTILEPVKLTKIAPTTDLVDLKVGEPFEFSVDVDGKEAPKVQLTKDGKEVKFTSVEGIRHVYSVAEVKPEHQGVYKVTAKNKTSAEETSVNLHVTAPLQITQSLTDTHVLLGQSGVLSITCDAFPSPKFTWFFNDTELKNSGKHKIESKQNVYTLTINKCDHPDVGTYRVLVDNGIDHTEQTAKLHVGVKPKVEAPKPANDQTCTIGQDTQISWKFSGIEKPHVTWFFNGQPLETNERFQVTETEDGTSTLSIHKAQLTDKGTYTAKATNPVGEAEAKTTLNIAGIKPVLTTDLDGTLQATKGESMTIKLSATGTPRPDIVWIHGNDELVPSDRIQVTAPTEDGDDTYTITILNVQPEDQGDYSAKVTNVGGTLKTKKCKVTVTKTPEFLAKPTTQEVQQGETAVFETKVDGYPIPKVIWLLNGKPLTPKDGAQIEMNAPTGDAKLTIPKVDLQQHAGSVTCRLENVHGSQEETVHLNVLAAPLIVTQLPKQEETVSGKDVTLRVVVRGSPRPDAEWFFNDIMMTSANSSYDEEKSEYQLLLKEPTVASSEGTYRVVLISELGEADSTPCVLTVLEPVKLTKIGPTSEVVDLKVGEPFEFLADIDGKEAPKVQLTKDGKEVKFTSVEDMRHIYSIHEVRPEHQGVYKLTAKNKTSSEETSVTLNVTAPLDVSQPLSDIHVLLGQPGTLTLTCDAFPVPKVTWYFNDTELKNTTKHKIEAKPTLYTLTVNKCDHPDVGTYRARIDNGIENTEQTAKLHVGVKPKVEATKPANDQTCTIGQDTQISWKFSGIEKPEVTWLFNGEPLETIERFHITETEDGTSTLSIQKAELTDKGVYTAKATNAVGVAEAKTTLNIAGIKPVLTTDLDATLQATKGESMTIKLSATGTPRPDIVWIRGNDELVPSDRIQVSAPTEDGDDTYTITILNVQPEDQGDYSAKVTNVGGTLKTKKCKVTVTKDQGDYSAKVTNVGGTLKTKKCKVTVTKTPEFLAKPTTQEVQQGETAVFETKVDGYPIPKVMWLLNGKPLTPKDGAQIEMNAPTGDAKLTIPKVDLQQHAGSVTCRLENIHGSQEETVHLNVLAAPLITTQLPKQEETVSGKDVTLRVVVRGSPRPDAEWFFNDTPITPENTSYDEEKSEYQLLLKEPSVTSSEGTYRVVLKNELGETESTPCLLIVLEPVKLTKIAPTTDLVDLKVGEPFEISVDADGKEAPKVQLTKDGKEVKFTSVEGTRHVYSVAEVKPEHQGIYKVTAKNKTSAEETGVNLNVTAPLSVSQPLADINVLMGQGGIFSFICDAFPAPKVTWFANDNELKNSTKHKIEAKQNLFTLSVNKCDNGDIGTYRAHMDNGIEIGDQTAKLNVGTKPTVVGKPVDLQVQIGQPARLQVQFTGQPIPDITWSRVDGQPLSEHVKIENDEKGLAVLVFDSTILPDKGSYVAKATNIVGFVEQKINLDVKEIKPIIIRDLEPAINATKGEPMTLTIGANGNPKPTARFFRGVEEILPIEGQIEFKESEDGQTFTATILSMQPNQQGDYIAAVQNSGGMVKSKKCKVTVTKTPMFVRTPQDLTVADKSEAVFECEIDAFPVAKVTWSKDGKPLTVKDGAETQAQTDKGLYTLRIPQIDSTKHMGTIICRAENAIGNVEHPFQLNITTAPTWKAQLKDIDVLRGQDAILSIDYQGYPMPEIIWNRADKVLESDNEKIMFSEDRKQLTIRNVQIESEDEYNVRIVNEFGEITSKGKLNVLELPEIQPLLVDKDIQIREQIEYSTTITGRPLPEIQWLKNQKPLTASPPHIIIETVEEDVIKTTLRIDNIVSDDDGTYTIRAKNRAGQKESSSKLNVFAKLKFSKAIQDENIIQGQPVTFQCQIEAIPKPKVTFYINDQEVKSTAKIKVEAKGDVYTLAFSKVDLPDSGTIKVVADNGTDKSEITAKLNVCLKPSLVGKPTEAQVSIGQPARIQCTFTGLPMPQLTWSRVDGQPLNEGIEIANDENSGIAALVFNTTTMTDKGAYLVKATNIVGAAEQKVNLDVKEIKPIIIRDLEPAINATKGEPMTLTIGANGNPKPTARFFRGVEEILPIEGQIEFKESEDGQTFTATILSMQPNQQGDYIATVQNSGGMVKSKKCKVTVTKTPMFVRTPQDLTVADKSEAVFECEIDAYPNAKVSWIRDGKPLNVKDGVETQAQPDKGIYTLRIPQTDSIKHMGTIICRAENAIGNVEHPFQLNITTAPAIKTQLKDLETLRGLDAIFIVDVQGYPLPELTWLHGEEQLIESNDKYTWSDDQHRQLVIHNVQVTDEDEYYVRIRNEFGEVTSKAKLSCLITPRISPATLDDTILQRGDEIEYQFEIEGRPQVDVTWSKNGKELKLNENPNYIFTSDKENNKEIFKIVKADGDDQARYTLQIKNKVGKIEVNINIIVKASLQFVKKLTDVAATVGQPVTFSCECFGLPKPTATTWYFNDVELKGTAKYKIESKYPLMNLTVNKTDIADIGKYRVVVTNVEQTIENQADLLVQTKPKLEGKPQDAQPIIEETARIQCKFSGSQPLTVTWLKNGEPLSLPNDNIEVISEADTGVQALVFKCVYIEDKANYTVQVANMVGQAEGKMNLTPKEIKPTIVTDLEGKTVEKGALCELSIVAEGKPLPQCKWAFNNQDLTLIPGEIESVVDENDKRIYYLRIPSTQPKHIGEYSCTLSNGGGSVKSKKVKVSCEKSPQFASEFGKPVQTIQGEDARIECSIDAYPLPNFTWSRGSDENSLSDKDANYSIAFDTDQNASVLLIKQVKKSEHEDEYVCHATNEFGTANMRTKLIVLIRPYFIEPLKDTQCHEFTEQYAIEYQVDAYPEPTIAWTRNDEIILPTSNEFRIEKNRLVILETKLEHTGKYGVKLTNEVGEVESSMQLTVNERPIEIGKHLVDTIGVEKGLITLECVFTKPIEGVKWFKNGAELPDDARFVRKGEPNQRYFQLEVNTLTLDDTGEFSCIYNDGINSKATLTVNELPIDFEQPLSNQSLTEYDTLTLECTVTKPDKQVKWYFDSQELKPDDRCRFENEGKVHRLIINNVSPNDEGNYDVITESDRKSSAFVGVKEIPVVFVRPLTDIDVQERSSEIVLECELNKCVHVEWYRFATQLTSTTDDQRIFIEQNDLVYRLIIKNIQLDDQGTYTCLYPSQRVDSTCKVHVNELPLAFVQGLNEEYIVTENDDLILSVELNKMTPLKCEWLKDGLPIENNEHAKMTVQGERYQIKLLDVKVDDQAKYTFRINEVNLEGNTNVKINEIPIYFTRPLKDTSSIVEKTTDYRFDCEINKENKIAQWFKDDEQQALTSNDEVLVQSQGRIHSLIFNTIKLTHAGKYTCQFTEDIKSIGVLQVDEAATDFDIALQNVTLNEDEPLILECILTKDRPDDQVNWLFNGEPLLIDQERVKTTKVGPIVKLTIDECQLSDEGRYQAEINNKTSKALVTVKEKKIQFTSPLKDVEFDEWSKCILECEVNKRNAECHWYKDIMEIRPNDHYQFEVDNKTQRLIINRLELDDASSYSCVFRQEKTSGKLTVKELAYEFVRPLEETRTFVEKQELVLECETNKPLRDNLAIWTRDGQVLTHNPMDGILIKTTDKVHVLTIYETKMKDHGKYSCTIKEASTTCQVVMNEAPVEFIRPLENLTVTEGQPLRLSCTLSKDNCQVTWVKDDEEIKINEEEESRYVITNDARAYRLEMKESKMTDAGTYTIKVEDKELSCQVVITEAPIEIIIPLSDKTCMEATAEFSEFYVELNKPKVNLIWKCDDEPIDFSNPKYSIRNEQTKYTLVIRDIELSDEKAYSCQVSSGASARVKSSAHLTVDELQPEFVLTTTILQDRECFEDETVEFECELNKSKWKKTGQTIMCKWFRNVDREIRTTAKYSMERSGPIQKLIIHNAQFEDEAEYRCVIMDNFVSAKLTVNEIPVTFTQLLEDVNIIERETVTFQCEISKTNSTRTSAEIPIQWYRDGVKIVGGGRFEISKSSGNKRQTLKIINASLTDSGEYACTADTDKIRTGANLTVGDLEVQFLQTLQDRTVLEDQNLVLECIVNRTDKPISWFFNDQEIHPGTNYDINREKNKLRLVVKNVTMNNEGQYSCRVADVKTQCHVIVDEDTVRFIERLTDVGAKEGDSVTFQCSPSKLTYVKSKRDINFKWLHNGKAIDENQDKDKYKTEFDKTNKILKLTVNDIRNEDIGIITCQADEVTTIGKVVVEEVPINFVRKPEDQILTELPNICLFECELNRPGVQIKWLHNKKQLDFLKDKIEFHNTDTIYRLKILNVDVDDQGEYLCVARDKKAQAFLKLQVAPKIQSFQTNAKLIKRGQPLIIDVLYHGWPEPTIEWNKTNTTMKNKLIKNGNRQMSIESTSRSDSGSYEITLKNDYGQDQRSGAIEILDKPSKPRNVAVKLLDVGECELTWEEPEDDGGSPLTGYCIEKCEERRAASWDEVCIMSVEERTALVNRLLEGAKYRFRASAENKYGRSDPCETTEPLLIKNPFDPPSAPDAPLIDEIFATTCRIQWTPPSSDGGTPLTGYYVERHLQGATRWTKVSKQITPPDTTEIKAEELMEGSEYEFRIVACNKAGQSEPSAPSRTIVAKNPFDKPGPPSGLTIDAVGNEWIELSWQPPIKDGGSPITGYVVERRTTSNYKWHAPTDPIEGTTTKLHSLHTGHKYEFRVRAQNAGGVGEPSSPTKETEIKEPIIGEKPRFIQELEPVTVVSGRPVTLTARVKGDPTPEFKWLKNDNRVVQDDHLKLDITGDTVKLVITEAVPSDAGSYELIAENALGSIDCAAKLIVQSPPTIVSSTPSPINVPVGQVLYISCEVSGYPRPEMTWEPANDRFRTEQSDTFVTLSISKVRVNEGGTYKLVLKNAAGSAEASFDVRIQNVPQPVRNLTIDKIQAESVHIKWTAPLDDGGLPINSYFVEYRDMRRSQYVRSERLSGETFDYQLTRLTKGSKYTVRVLAENKLGQSEPTEIIEPFIAKNPFDVPSAPRELKVTGVTRSSCQLQWLPPNNDGGAAIQGYIIERQTETRWIRAVPTLVEGTTIQLVDLIEGSIYDFRVAAVNEEGQGAYSRPSESVTIKDPYDVPTQPGPIDINELTDTSCVLAWKPPIRDNGSPVIEYIIEQRFKSDPSFIRLETEAPVTECFHKLENLVTNGEYEFRVAARNKAGLSAYSQTDRNILIRAPRQGVAPQIEKLISQTLNGGTQGRLEAIVTGSPEPEIIWYRGGRKLPLQTGRYTSSLAQSLLVLYIKDVQENDAGQYTLEVQNEFGSDSKQIQVNVLATPKIEFDAKYRKQIVVDVNSSVRIPFAFSGSPKPELTLSRSDESKENHATLDLFENSGTLLLRQVTRPDTGVYRLQATNECGTVTARIDILVQTVPSPPGGPLQVTASGKDYVSLAWHTCEDDGGSELSAFIIEKREENKAIWTKVVQVRPTNTTYTCTGLLDKTNYFFRILAENEMGIGEPLELEHVIMAKLPYELPGSPVGPVKIDSIIQTGCTLSWSPATDDGGAKITGYVIEGKDVNRQAWIPLENVPASETTVDVRQLKEDATYTFRIMSKNIVGLSQPLDSESVTLKRPNTVPHAPVPFFVSDVDIDSCTLEWEIPKFSGGENIQLKNFIIEQRIGDKESTPWKVVAEPDAFLTSTRIGHLVEEKEYYFRIKAVNEIGQSKPTELTRPVIPRQKSIAPSAPIGPISTLMVTRDSITISWGPCKDDGGSELIGYVIEKRDASRNTWQRIGYNDPSTFTYTTTGLIEDAAYHFRVYAENSVGMSSPLVTVDPIVAKSPYTRPDKPEGPLITKIVSASSIDCTWQPPLSDGGTTLTGYLIQRRDITRPIWVKAGHVNGDICRFTIKDLPDEGSYLIQIFSENSEGQSLEPLAIEQPVKLMRKVDVPEPPAKLDVIAKTDSSITLQWEMPRSDGGSPLTEYLLEMRDKKGKNSEWTQVQILPTITTSFRVTKLNEDVYYNFRIKAANTIGYSEPKTLEKAVKPDKQSEPPSMPDKPLEITNIDSTSIALSWKPSSSSGSGDLLSYIIERRDVLKANWTAVKKVSSNQYNLLISELTEGSSYYFRVCAVNEDDLQSEWLELDGPALCRNPYDVPSPPKNLVVKDIIGQTVTIQWDAPENDGGKPIRGYNIERRDVQRATWLKEGRCKTTTFEIESLPLGGQHLIRVTAENEEGLSAPCEIDRAVQIDAKDISIPKPRDVEIGKVKGQSLTLTWLPATGSLQDKTDTISSYVIEVWDSEEHAWRELERVDASETSYTRTDLKTELSYQFRLRTLTRNGRRSSPTRETQVLSLKRTIDAPDTPEALTITDITDDSFILKWREGSLKTKRYIVEKREASKKVWVTAGETTETSICVEHLMRNVQYELRVFAQNASGDRSKEAAVLLIQFKGRQVPPGLCEELKVKEHSPTACLVTWLPPSDTSNASIRNYIVEKQQVGRLTWQTVSDSSQTCTCLVNELTPNVQYKVRVAAINEFGQGEFVETEPIQIKEQNIPPSKPVNLTVTDMTYSSIDVSWLCPREFGSKPIKHYVLYRRSTKAGSEWKLIHRVNRTQLSYTFDNLDSSLAYSLRVTAESDAGESESCELPTPVSPKKKAKPPAIPDHVFVRTIDDGIISIQWSGLDTDNDNQSEQNSNLLGYIVEMNDGRDWVEVERTDSFTRTCTTTHLRQDTDYSFRVSAYNRIGQGRSKEIDTPVKAKSPFSKPGQPSGPLNVSNLTRSTVDLNWSPSPTVNDIPITNYFVEKFRDGIWIKVARLPPTSTSLKVFNLIENKDVLFRVSAENRFGISEPLQSMQVKPNRSFETKPPTDLDSTAASYFEKNLNHNDFNFLLYHDSPPSTTFDTLKFGDDIEEYIKSVW</sequence>
<dbReference type="InterPro" id="IPR013783">
    <property type="entry name" value="Ig-like_fold"/>
</dbReference>
<feature type="domain" description="Ig-like" evidence="12">
    <location>
        <begin position="122"/>
        <end position="201"/>
    </location>
</feature>
<feature type="domain" description="Ig-like" evidence="12">
    <location>
        <begin position="1252"/>
        <end position="1343"/>
    </location>
</feature>
<dbReference type="Proteomes" id="UP000663872">
    <property type="component" value="Unassembled WGS sequence"/>
</dbReference>
<feature type="domain" description="Ig-like" evidence="12">
    <location>
        <begin position="3472"/>
        <end position="3542"/>
    </location>
</feature>
<evidence type="ECO:0000256" key="7">
    <source>
        <dbReference type="ARBA" id="ARBA00023157"/>
    </source>
</evidence>
<feature type="domain" description="Ig-like" evidence="12">
    <location>
        <begin position="681"/>
        <end position="774"/>
    </location>
</feature>
<dbReference type="FunFam" id="2.60.40.10:FF:000032">
    <property type="entry name" value="palladin isoform X1"/>
    <property type="match status" value="7"/>
</dbReference>
<evidence type="ECO:0000256" key="8">
    <source>
        <dbReference type="ARBA" id="ARBA00023242"/>
    </source>
</evidence>
<dbReference type="SMART" id="SM00408">
    <property type="entry name" value="IGc2"/>
    <property type="match status" value="46"/>
</dbReference>
<dbReference type="FunFam" id="2.60.40.10:FF:000107">
    <property type="entry name" value="Myosin, light chain kinase a"/>
    <property type="match status" value="3"/>
</dbReference>
<feature type="domain" description="Fibronectin type-III" evidence="13">
    <location>
        <begin position="7184"/>
        <end position="7282"/>
    </location>
</feature>
<feature type="domain" description="Ig-like" evidence="12">
    <location>
        <begin position="402"/>
        <end position="492"/>
    </location>
</feature>
<protein>
    <submittedName>
        <fullName evidence="14">Uncharacterized protein</fullName>
    </submittedName>
</protein>
<dbReference type="PROSITE" id="PS50835">
    <property type="entry name" value="IG_LIKE"/>
    <property type="match status" value="43"/>
</dbReference>
<dbReference type="Gene3D" id="2.60.40.10">
    <property type="entry name" value="Immunoglobulins"/>
    <property type="match status" value="75"/>
</dbReference>
<feature type="domain" description="Fibronectin type-III" evidence="13">
    <location>
        <begin position="5962"/>
        <end position="6056"/>
    </location>
</feature>
<feature type="domain" description="Ig-like" evidence="12">
    <location>
        <begin position="1475"/>
        <end position="1566"/>
    </location>
</feature>
<feature type="domain" description="Ig-like" evidence="12">
    <location>
        <begin position="1850"/>
        <end position="1938"/>
    </location>
</feature>
<feature type="domain" description="Ig-like" evidence="12">
    <location>
        <begin position="4789"/>
        <end position="4873"/>
    </location>
</feature>
<feature type="domain" description="Fibronectin type-III" evidence="13">
    <location>
        <begin position="5368"/>
        <end position="5463"/>
    </location>
</feature>
<keyword evidence="11" id="KW-0732">Signal</keyword>
<feature type="domain" description="Ig-like" evidence="12">
    <location>
        <begin position="3749"/>
        <end position="3835"/>
    </location>
</feature>
<feature type="domain" description="Ig-like" evidence="12">
    <location>
        <begin position="3562"/>
        <end position="3637"/>
    </location>
</feature>
<feature type="domain" description="Ig-like" evidence="12">
    <location>
        <begin position="4719"/>
        <end position="4788"/>
    </location>
</feature>
<dbReference type="PANTHER" id="PTHR13817">
    <property type="entry name" value="TITIN"/>
    <property type="match status" value="1"/>
</dbReference>
<feature type="domain" description="Ig-like" evidence="12">
    <location>
        <begin position="3398"/>
        <end position="3467"/>
    </location>
</feature>
<keyword evidence="8" id="KW-0539">Nucleus</keyword>
<feature type="domain" description="Fibronectin type-III" evidence="13">
    <location>
        <begin position="6062"/>
        <end position="6161"/>
    </location>
</feature>
<dbReference type="CDD" id="cd00096">
    <property type="entry name" value="Ig"/>
    <property type="match status" value="6"/>
</dbReference>
<dbReference type="PROSITE" id="PS50853">
    <property type="entry name" value="FN3"/>
    <property type="match status" value="20"/>
</dbReference>
<proteinExistence type="inferred from homology"/>
<keyword evidence="5" id="KW-0677">Repeat</keyword>
<feature type="domain" description="Ig-like" evidence="12">
    <location>
        <begin position="4596"/>
        <end position="4700"/>
    </location>
</feature>
<feature type="domain" description="Ig-like" evidence="12">
    <location>
        <begin position="2709"/>
        <end position="2797"/>
    </location>
</feature>
<feature type="domain" description="Ig-like" evidence="12">
    <location>
        <begin position="3844"/>
        <end position="3930"/>
    </location>
</feature>
<feature type="domain" description="Ig-like" evidence="12">
    <location>
        <begin position="4509"/>
        <end position="4584"/>
    </location>
</feature>
<evidence type="ECO:0000256" key="9">
    <source>
        <dbReference type="ARBA" id="ARBA00023319"/>
    </source>
</evidence>
<feature type="region of interest" description="Disordered" evidence="10">
    <location>
        <begin position="7055"/>
        <end position="7076"/>
    </location>
</feature>
<dbReference type="InterPro" id="IPR007110">
    <property type="entry name" value="Ig-like_dom"/>
</dbReference>
<evidence type="ECO:0000313" key="14">
    <source>
        <dbReference type="EMBL" id="CAF3508269.1"/>
    </source>
</evidence>
<organism evidence="14 15">
    <name type="scientific">Rotaria socialis</name>
    <dbReference type="NCBI Taxonomy" id="392032"/>
    <lineage>
        <taxon>Eukaryota</taxon>
        <taxon>Metazoa</taxon>
        <taxon>Spiralia</taxon>
        <taxon>Gnathifera</taxon>
        <taxon>Rotifera</taxon>
        <taxon>Eurotatoria</taxon>
        <taxon>Bdelloidea</taxon>
        <taxon>Philodinida</taxon>
        <taxon>Philodinidae</taxon>
        <taxon>Rotaria</taxon>
    </lineage>
</organism>
<feature type="domain" description="Ig-like" evidence="12">
    <location>
        <begin position="5670"/>
        <end position="5758"/>
    </location>
</feature>
<feature type="domain" description="Fibronectin type-III" evidence="13">
    <location>
        <begin position="6677"/>
        <end position="6776"/>
    </location>
</feature>
<dbReference type="InterPro" id="IPR003599">
    <property type="entry name" value="Ig_sub"/>
</dbReference>
<feature type="domain" description="Ig-like" evidence="12">
    <location>
        <begin position="1158"/>
        <end position="1247"/>
    </location>
</feature>
<dbReference type="FunFam" id="2.60.40.10:FF:000056">
    <property type="entry name" value="twitchin isoform X4"/>
    <property type="match status" value="3"/>
</dbReference>
<feature type="domain" description="Fibronectin type-III" evidence="13">
    <location>
        <begin position="7075"/>
        <end position="7177"/>
    </location>
</feature>
<feature type="domain" description="Fibronectin type-III" evidence="13">
    <location>
        <begin position="6976"/>
        <end position="7071"/>
    </location>
</feature>
<feature type="domain" description="Fibronectin type-III" evidence="13">
    <location>
        <begin position="6874"/>
        <end position="6970"/>
    </location>
</feature>
<feature type="domain" description="Fibronectin type-III" evidence="13">
    <location>
        <begin position="5568"/>
        <end position="5664"/>
    </location>
</feature>
<feature type="domain" description="Ig-like" evidence="12">
    <location>
        <begin position="3091"/>
        <end position="3184"/>
    </location>
</feature>
<feature type="domain" description="Ig-like" evidence="12">
    <location>
        <begin position="2802"/>
        <end position="2893"/>
    </location>
</feature>
<comment type="subcellular location">
    <subcellularLocation>
        <location evidence="2">Cytoplasm</location>
    </subcellularLocation>
    <subcellularLocation>
        <location evidence="1">Nucleus</location>
    </subcellularLocation>
</comment>
<evidence type="ECO:0000313" key="15">
    <source>
        <dbReference type="Proteomes" id="UP000663872"/>
    </source>
</evidence>
<dbReference type="GO" id="GO:0045214">
    <property type="term" value="P:sarcomere organization"/>
    <property type="evidence" value="ECO:0007669"/>
    <property type="project" value="TreeGrafter"/>
</dbReference>
<evidence type="ECO:0000259" key="12">
    <source>
        <dbReference type="PROSITE" id="PS50835"/>
    </source>
</evidence>
<feature type="domain" description="Fibronectin type-III" evidence="13">
    <location>
        <begin position="4880"/>
        <end position="4976"/>
    </location>
</feature>
<feature type="domain" description="Ig-like" evidence="12">
    <location>
        <begin position="2994"/>
        <end position="3085"/>
    </location>
</feature>
<feature type="domain" description="Ig-like" evidence="12">
    <location>
        <begin position="4408"/>
        <end position="4503"/>
    </location>
</feature>
<feature type="domain" description="Ig-like" evidence="12">
    <location>
        <begin position="877"/>
        <end position="968"/>
    </location>
</feature>
<dbReference type="SMART" id="SM00060">
    <property type="entry name" value="FN3"/>
    <property type="match status" value="21"/>
</dbReference>
<keyword evidence="4" id="KW-0963">Cytoplasm</keyword>
<name>A0A818HHT6_9BILA</name>
<feature type="domain" description="Fibronectin type-III" evidence="13">
    <location>
        <begin position="5469"/>
        <end position="5562"/>
    </location>
</feature>
<dbReference type="Pfam" id="PF00047">
    <property type="entry name" value="ig"/>
    <property type="match status" value="1"/>
</dbReference>
<reference evidence="14" key="1">
    <citation type="submission" date="2021-02" db="EMBL/GenBank/DDBJ databases">
        <authorList>
            <person name="Nowell W R."/>
        </authorList>
    </citation>
    <scope>NUCLEOTIDE SEQUENCE</scope>
</reference>